<dbReference type="InterPro" id="IPR051826">
    <property type="entry name" value="E3_ubiquitin-ligase_domain"/>
</dbReference>
<evidence type="ECO:0000259" key="3">
    <source>
        <dbReference type="PROSITE" id="PS50089"/>
    </source>
</evidence>
<dbReference type="SMART" id="SM00184">
    <property type="entry name" value="RING"/>
    <property type="match status" value="1"/>
</dbReference>
<dbReference type="InterPro" id="IPR001841">
    <property type="entry name" value="Znf_RING"/>
</dbReference>
<keyword evidence="1" id="KW-0479">Metal-binding</keyword>
<dbReference type="Pfam" id="PF13639">
    <property type="entry name" value="zf-RING_2"/>
    <property type="match status" value="1"/>
</dbReference>
<keyword evidence="1" id="KW-0862">Zinc</keyword>
<accession>A0A7S1TFZ3</accession>
<dbReference type="Gene3D" id="3.30.40.10">
    <property type="entry name" value="Zinc/RING finger domain, C3HC4 (zinc finger)"/>
    <property type="match status" value="1"/>
</dbReference>
<dbReference type="InterPro" id="IPR013083">
    <property type="entry name" value="Znf_RING/FYVE/PHD"/>
</dbReference>
<dbReference type="PROSITE" id="PS50089">
    <property type="entry name" value="ZF_RING_2"/>
    <property type="match status" value="1"/>
</dbReference>
<feature type="compositionally biased region" description="Low complexity" evidence="2">
    <location>
        <begin position="1"/>
        <end position="11"/>
    </location>
</feature>
<evidence type="ECO:0000256" key="1">
    <source>
        <dbReference type="PROSITE-ProRule" id="PRU00175"/>
    </source>
</evidence>
<gene>
    <name evidence="4" type="ORF">CCAE0312_LOCUS7567</name>
</gene>
<dbReference type="SUPFAM" id="SSF57850">
    <property type="entry name" value="RING/U-box"/>
    <property type="match status" value="1"/>
</dbReference>
<feature type="region of interest" description="Disordered" evidence="2">
    <location>
        <begin position="183"/>
        <end position="212"/>
    </location>
</feature>
<dbReference type="AlphaFoldDB" id="A0A7S1TFZ3"/>
<feature type="compositionally biased region" description="Acidic residues" evidence="2">
    <location>
        <begin position="136"/>
        <end position="145"/>
    </location>
</feature>
<dbReference type="GO" id="GO:0006511">
    <property type="term" value="P:ubiquitin-dependent protein catabolic process"/>
    <property type="evidence" value="ECO:0007669"/>
    <property type="project" value="TreeGrafter"/>
</dbReference>
<feature type="compositionally biased region" description="Polar residues" evidence="2">
    <location>
        <begin position="183"/>
        <end position="193"/>
    </location>
</feature>
<evidence type="ECO:0000313" key="4">
    <source>
        <dbReference type="EMBL" id="CAD9235476.1"/>
    </source>
</evidence>
<proteinExistence type="predicted"/>
<dbReference type="PANTHER" id="PTHR22765">
    <property type="entry name" value="RING FINGER AND PROTEASE ASSOCIATED DOMAIN-CONTAINING"/>
    <property type="match status" value="1"/>
</dbReference>
<name>A0A7S1TFZ3_9RHOD</name>
<sequence>MSSENSSGSGSDTYEGVSGETSDYDEEGWSLSGAEDLGGCRCWACLQEELGMDGLDWMDALGLRQERRRGVQRFWGLRSRVQWESARGEDLREITAGLSELGTTSGIGEPFRSEIFGLHLSSESEWDHEAFSNGDGDVDDDEDASDSDRHSSMTEELESAHCPFCGIPLHEAFHSLATGEMVQTDNHNDGETSSGEDGDQDHGDSEESYDTCSCRLYPLDGEDEGDLDQNDEAENPWTPYFRQYLASEYDHSSTPFQSEGDDEEDTTDPNGGMGPEYLDFLAPMSLCPFYKTRDECIICQEQLRWIEHTRRLPCDHTFHASCIEEWVLRNATCPLCRVNLTVQLRELDVN</sequence>
<feature type="region of interest" description="Disordered" evidence="2">
    <location>
        <begin position="128"/>
        <end position="155"/>
    </location>
</feature>
<reference evidence="4" key="1">
    <citation type="submission" date="2021-01" db="EMBL/GenBank/DDBJ databases">
        <authorList>
            <person name="Corre E."/>
            <person name="Pelletier E."/>
            <person name="Niang G."/>
            <person name="Scheremetjew M."/>
            <person name="Finn R."/>
            <person name="Kale V."/>
            <person name="Holt S."/>
            <person name="Cochrane G."/>
            <person name="Meng A."/>
            <person name="Brown T."/>
            <person name="Cohen L."/>
        </authorList>
    </citation>
    <scope>NUCLEOTIDE SEQUENCE</scope>
    <source>
        <strain evidence="4">SAG 36.94</strain>
    </source>
</reference>
<keyword evidence="1" id="KW-0863">Zinc-finger</keyword>
<dbReference type="GO" id="GO:0008270">
    <property type="term" value="F:zinc ion binding"/>
    <property type="evidence" value="ECO:0007669"/>
    <property type="project" value="UniProtKB-KW"/>
</dbReference>
<feature type="region of interest" description="Disordered" evidence="2">
    <location>
        <begin position="1"/>
        <end position="29"/>
    </location>
</feature>
<dbReference type="GO" id="GO:0061630">
    <property type="term" value="F:ubiquitin protein ligase activity"/>
    <property type="evidence" value="ECO:0007669"/>
    <property type="project" value="TreeGrafter"/>
</dbReference>
<feature type="region of interest" description="Disordered" evidence="2">
    <location>
        <begin position="251"/>
        <end position="273"/>
    </location>
</feature>
<evidence type="ECO:0000256" key="2">
    <source>
        <dbReference type="SAM" id="MobiDB-lite"/>
    </source>
</evidence>
<feature type="domain" description="RING-type" evidence="3">
    <location>
        <begin position="296"/>
        <end position="337"/>
    </location>
</feature>
<organism evidence="4">
    <name type="scientific">Compsopogon caeruleus</name>
    <dbReference type="NCBI Taxonomy" id="31354"/>
    <lineage>
        <taxon>Eukaryota</taxon>
        <taxon>Rhodophyta</taxon>
        <taxon>Compsopogonophyceae</taxon>
        <taxon>Compsopogonales</taxon>
        <taxon>Compsopogonaceae</taxon>
        <taxon>Compsopogon</taxon>
    </lineage>
</organism>
<dbReference type="EMBL" id="HBGH01013458">
    <property type="protein sequence ID" value="CAD9235476.1"/>
    <property type="molecule type" value="Transcribed_RNA"/>
</dbReference>
<protein>
    <recommendedName>
        <fullName evidence="3">RING-type domain-containing protein</fullName>
    </recommendedName>
</protein>